<dbReference type="AlphaFoldDB" id="A0A0P7X8V7"/>
<dbReference type="InterPro" id="IPR018714">
    <property type="entry name" value="DUF2237"/>
</dbReference>
<keyword evidence="5" id="KW-1185">Reference proteome</keyword>
<evidence type="ECO:0000313" key="2">
    <source>
        <dbReference type="EMBL" id="KPQ11645.1"/>
    </source>
</evidence>
<evidence type="ECO:0000256" key="1">
    <source>
        <dbReference type="SAM" id="MobiDB-lite"/>
    </source>
</evidence>
<sequence>MKRQQGEDAPSTDGPPASAESRNVFGEPLATCSISPMTGFFRDGCCETGPEDVGRHVVCAQVTREFLEYSRDRGNDLMTPRPEFGFPGLQPGDRWCLCALRWREALEAGVAPPVSLAATHERALDIIDLQELKAHALDLT</sequence>
<dbReference type="STRING" id="1653334.GA0071312_1417"/>
<gene>
    <name evidence="3" type="ORF">GA0071312_1417</name>
    <name evidence="2" type="ORF">HLUCCO17_05520</name>
</gene>
<accession>A0A0P7X8V7</accession>
<name>A0A0P7X8V7_9HYPH</name>
<evidence type="ECO:0008006" key="6">
    <source>
        <dbReference type="Google" id="ProtNLM"/>
    </source>
</evidence>
<comment type="caution">
    <text evidence="2">The sequence shown here is derived from an EMBL/GenBank/DDBJ whole genome shotgun (WGS) entry which is preliminary data.</text>
</comment>
<dbReference type="Proteomes" id="UP000050497">
    <property type="component" value="Unassembled WGS sequence"/>
</dbReference>
<dbReference type="EMBL" id="FMBM01000002">
    <property type="protein sequence ID" value="SCC80308.1"/>
    <property type="molecule type" value="Genomic_DNA"/>
</dbReference>
<dbReference type="PANTHER" id="PTHR37466:SF1">
    <property type="entry name" value="SLR1628 PROTEIN"/>
    <property type="match status" value="1"/>
</dbReference>
<reference evidence="3 5" key="2">
    <citation type="submission" date="2016-08" db="EMBL/GenBank/DDBJ databases">
        <authorList>
            <person name="Varghese N."/>
            <person name="Submissions Spin"/>
        </authorList>
    </citation>
    <scope>NUCLEOTIDE SEQUENCE [LARGE SCALE GENOMIC DNA]</scope>
    <source>
        <strain evidence="3 5">HL-109</strain>
    </source>
</reference>
<dbReference type="EMBL" id="LJSX01000006">
    <property type="protein sequence ID" value="KPQ11645.1"/>
    <property type="molecule type" value="Genomic_DNA"/>
</dbReference>
<dbReference type="Proteomes" id="UP000182800">
    <property type="component" value="Unassembled WGS sequence"/>
</dbReference>
<evidence type="ECO:0000313" key="4">
    <source>
        <dbReference type="Proteomes" id="UP000050497"/>
    </source>
</evidence>
<dbReference type="Gene3D" id="3.30.56.110">
    <property type="entry name" value="Protein of unknown function DUF2237"/>
    <property type="match status" value="1"/>
</dbReference>
<dbReference type="PANTHER" id="PTHR37466">
    <property type="entry name" value="SLR1628 PROTEIN"/>
    <property type="match status" value="1"/>
</dbReference>
<dbReference type="PATRIC" id="fig|1653334.4.peg.2171"/>
<dbReference type="Pfam" id="PF09996">
    <property type="entry name" value="DUF2237"/>
    <property type="match status" value="1"/>
</dbReference>
<dbReference type="RefSeq" id="WP_074444378.1">
    <property type="nucleotide sequence ID" value="NZ_FMBM01000002.1"/>
</dbReference>
<dbReference type="OrthoDB" id="9792525at2"/>
<evidence type="ECO:0000313" key="3">
    <source>
        <dbReference type="EMBL" id="SCC80308.1"/>
    </source>
</evidence>
<evidence type="ECO:0000313" key="5">
    <source>
        <dbReference type="Proteomes" id="UP000182800"/>
    </source>
</evidence>
<proteinExistence type="predicted"/>
<organism evidence="2 4">
    <name type="scientific">Saliniramus fredricksonii</name>
    <dbReference type="NCBI Taxonomy" id="1653334"/>
    <lineage>
        <taxon>Bacteria</taxon>
        <taxon>Pseudomonadati</taxon>
        <taxon>Pseudomonadota</taxon>
        <taxon>Alphaproteobacteria</taxon>
        <taxon>Hyphomicrobiales</taxon>
        <taxon>Salinarimonadaceae</taxon>
        <taxon>Saliniramus</taxon>
    </lineage>
</organism>
<protein>
    <recommendedName>
        <fullName evidence="6">DUF2237 domain-containing protein</fullName>
    </recommendedName>
</protein>
<reference evidence="2 4" key="1">
    <citation type="submission" date="2015-09" db="EMBL/GenBank/DDBJ databases">
        <title>Identification and resolution of microdiversity through metagenomic sequencing of parallel consortia.</title>
        <authorList>
            <person name="Nelson W.C."/>
            <person name="Romine M.F."/>
            <person name="Lindemann S.R."/>
        </authorList>
    </citation>
    <scope>NUCLEOTIDE SEQUENCE [LARGE SCALE GENOMIC DNA]</scope>
    <source>
        <strain evidence="2">HL-109</strain>
    </source>
</reference>
<feature type="region of interest" description="Disordered" evidence="1">
    <location>
        <begin position="1"/>
        <end position="22"/>
    </location>
</feature>